<reference evidence="6" key="2">
    <citation type="submission" date="2021-04" db="EMBL/GenBank/DDBJ databases">
        <authorList>
            <person name="Gilroy R."/>
        </authorList>
    </citation>
    <scope>NUCLEOTIDE SEQUENCE</scope>
    <source>
        <strain evidence="6">USAMLcec2-132</strain>
    </source>
</reference>
<evidence type="ECO:0000259" key="5">
    <source>
        <dbReference type="Pfam" id="PF25990"/>
    </source>
</evidence>
<dbReference type="PRINTS" id="PR01490">
    <property type="entry name" value="RTXTOXIND"/>
</dbReference>
<evidence type="ECO:0000256" key="1">
    <source>
        <dbReference type="ARBA" id="ARBA00004196"/>
    </source>
</evidence>
<dbReference type="AlphaFoldDB" id="A0A9D2NK60"/>
<feature type="compositionally biased region" description="Low complexity" evidence="4">
    <location>
        <begin position="572"/>
        <end position="584"/>
    </location>
</feature>
<evidence type="ECO:0000256" key="2">
    <source>
        <dbReference type="ARBA" id="ARBA00023054"/>
    </source>
</evidence>
<feature type="coiled-coil region" evidence="3">
    <location>
        <begin position="177"/>
        <end position="234"/>
    </location>
</feature>
<comment type="subcellular location">
    <subcellularLocation>
        <location evidence="1">Cell envelope</location>
    </subcellularLocation>
</comment>
<dbReference type="Gene3D" id="2.40.420.20">
    <property type="match status" value="1"/>
</dbReference>
<dbReference type="EMBL" id="DWWS01000074">
    <property type="protein sequence ID" value="HJC25917.1"/>
    <property type="molecule type" value="Genomic_DNA"/>
</dbReference>
<dbReference type="Proteomes" id="UP000823891">
    <property type="component" value="Unassembled WGS sequence"/>
</dbReference>
<dbReference type="Pfam" id="PF25990">
    <property type="entry name" value="Beta-barrel_YknX"/>
    <property type="match status" value="1"/>
</dbReference>
<evidence type="ECO:0000256" key="4">
    <source>
        <dbReference type="SAM" id="MobiDB-lite"/>
    </source>
</evidence>
<dbReference type="InterPro" id="IPR058636">
    <property type="entry name" value="Beta-barrel_YknX"/>
</dbReference>
<sequence length="584" mass="63377">MMKMKKKTLIKLIAAAAAFLSLLGVCIYTVFIRPSLMNRETVIYMETQVQSGDLVQGIMENGSVEMAVSTVTYDLDISYDEEEDDEEEDGETSRYLEIEEVCVVQGQRISEGDALFRFTQESIAGVRRNLENSVSEARVELAEANSEYNTQAQTAKSTYNSSLAESDTAQRSYDAVMNNLQQQINLLYADIQVLQAEIDDWNKKLVDEDTKEEYDDLKYEMEKAKELLDETDTSAVAAYVANYADYQTALSAFEELDDLLQSYRDGIEENTLEILAHNEEILEAQTALEQEEMLARQDYDSAVQSGSLAGDVYGYTLEALQDSVDEAQQTLTDAQELLAEFEAFVGEDGVICSEGSGLVTEIAYEAGDRLTASGTMLSYAAEDSYSITIDVSEEDISHISVGDTVTIEMNAYPDESYAGTVSAITTSADSGYSATVNYPVTIHVEGDTSRLYGGMTADITFVTDSVENVLYISSSAIVTGEDGSTGVYVEDSEGNKVLKPVTTGFSNGSETEIVEGLSEGDTVYIASTVSAGLDEESLRESAGEENGAGADEPDAGTDGMEGMELPDGANFPQMGGQQMPGGRP</sequence>
<proteinExistence type="predicted"/>
<accession>A0A9D2NK60</accession>
<organism evidence="6 7">
    <name type="scientific">Candidatus Eisenbergiella merdavium</name>
    <dbReference type="NCBI Taxonomy" id="2838551"/>
    <lineage>
        <taxon>Bacteria</taxon>
        <taxon>Bacillati</taxon>
        <taxon>Bacillota</taxon>
        <taxon>Clostridia</taxon>
        <taxon>Lachnospirales</taxon>
        <taxon>Lachnospiraceae</taxon>
        <taxon>Eisenbergiella</taxon>
    </lineage>
</organism>
<dbReference type="PANTHER" id="PTHR32347:SF14">
    <property type="entry name" value="EFFLUX SYSTEM COMPONENT YKNX-RELATED"/>
    <property type="match status" value="1"/>
</dbReference>
<dbReference type="PANTHER" id="PTHR32347">
    <property type="entry name" value="EFFLUX SYSTEM COMPONENT YKNX-RELATED"/>
    <property type="match status" value="1"/>
</dbReference>
<comment type="caution">
    <text evidence="6">The sequence shown here is derived from an EMBL/GenBank/DDBJ whole genome shotgun (WGS) entry which is preliminary data.</text>
</comment>
<name>A0A9D2NK60_9FIRM</name>
<keyword evidence="2 3" id="KW-0175">Coiled coil</keyword>
<gene>
    <name evidence="6" type="ORF">H9761_19845</name>
</gene>
<feature type="domain" description="YknX-like beta-barrel" evidence="5">
    <location>
        <begin position="387"/>
        <end position="457"/>
    </location>
</feature>
<evidence type="ECO:0000313" key="6">
    <source>
        <dbReference type="EMBL" id="HJC25917.1"/>
    </source>
</evidence>
<evidence type="ECO:0000256" key="3">
    <source>
        <dbReference type="SAM" id="Coils"/>
    </source>
</evidence>
<dbReference type="GO" id="GO:0030313">
    <property type="term" value="C:cell envelope"/>
    <property type="evidence" value="ECO:0007669"/>
    <property type="project" value="UniProtKB-SubCell"/>
</dbReference>
<reference evidence="6" key="1">
    <citation type="journal article" date="2021" name="PeerJ">
        <title>Extensive microbial diversity within the chicken gut microbiome revealed by metagenomics and culture.</title>
        <authorList>
            <person name="Gilroy R."/>
            <person name="Ravi A."/>
            <person name="Getino M."/>
            <person name="Pursley I."/>
            <person name="Horton D.L."/>
            <person name="Alikhan N.F."/>
            <person name="Baker D."/>
            <person name="Gharbi K."/>
            <person name="Hall N."/>
            <person name="Watson M."/>
            <person name="Adriaenssens E.M."/>
            <person name="Foster-Nyarko E."/>
            <person name="Jarju S."/>
            <person name="Secka A."/>
            <person name="Antonio M."/>
            <person name="Oren A."/>
            <person name="Chaudhuri R.R."/>
            <person name="La Ragione R."/>
            <person name="Hildebrand F."/>
            <person name="Pallen M.J."/>
        </authorList>
    </citation>
    <scope>NUCLEOTIDE SEQUENCE</scope>
    <source>
        <strain evidence="6">USAMLcec2-132</strain>
    </source>
</reference>
<feature type="region of interest" description="Disordered" evidence="4">
    <location>
        <begin position="532"/>
        <end position="584"/>
    </location>
</feature>
<feature type="coiled-coil region" evidence="3">
    <location>
        <begin position="317"/>
        <end position="344"/>
    </location>
</feature>
<dbReference type="InterPro" id="IPR050465">
    <property type="entry name" value="UPF0194_transport"/>
</dbReference>
<evidence type="ECO:0000313" key="7">
    <source>
        <dbReference type="Proteomes" id="UP000823891"/>
    </source>
</evidence>
<dbReference type="Gene3D" id="2.40.30.170">
    <property type="match status" value="1"/>
</dbReference>
<protein>
    <submittedName>
        <fullName evidence="6">HlyD family efflux transporter periplasmic adaptor subunit</fullName>
    </submittedName>
</protein>